<evidence type="ECO:0000313" key="2">
    <source>
        <dbReference type="EMBL" id="WUV45414.1"/>
    </source>
</evidence>
<name>A0ABZ1YQ73_9NOCA</name>
<proteinExistence type="predicted"/>
<sequence>MSASKMMLVQIVPAPRPPSSGSWRTDDPRGAFTPARMAKNKNIPISTISVGTTSGTVEIPHTSGDSVDQGAGAG</sequence>
<dbReference type="EMBL" id="CP109441">
    <property type="protein sequence ID" value="WUV45414.1"/>
    <property type="molecule type" value="Genomic_DNA"/>
</dbReference>
<dbReference type="Proteomes" id="UP001432062">
    <property type="component" value="Chromosome"/>
</dbReference>
<organism evidence="2 3">
    <name type="scientific">Nocardia vinacea</name>
    <dbReference type="NCBI Taxonomy" id="96468"/>
    <lineage>
        <taxon>Bacteria</taxon>
        <taxon>Bacillati</taxon>
        <taxon>Actinomycetota</taxon>
        <taxon>Actinomycetes</taxon>
        <taxon>Mycobacteriales</taxon>
        <taxon>Nocardiaceae</taxon>
        <taxon>Nocardia</taxon>
    </lineage>
</organism>
<accession>A0ABZ1YQ73</accession>
<gene>
    <name evidence="2" type="ORF">OG563_40975</name>
</gene>
<protein>
    <submittedName>
        <fullName evidence="2">Uncharacterized protein</fullName>
    </submittedName>
</protein>
<reference evidence="2" key="1">
    <citation type="submission" date="2022-10" db="EMBL/GenBank/DDBJ databases">
        <title>The complete genomes of actinobacterial strains from the NBC collection.</title>
        <authorList>
            <person name="Joergensen T.S."/>
            <person name="Alvarez Arevalo M."/>
            <person name="Sterndorff E.B."/>
            <person name="Faurdal D."/>
            <person name="Vuksanovic O."/>
            <person name="Mourched A.-S."/>
            <person name="Charusanti P."/>
            <person name="Shaw S."/>
            <person name="Blin K."/>
            <person name="Weber T."/>
        </authorList>
    </citation>
    <scope>NUCLEOTIDE SEQUENCE</scope>
    <source>
        <strain evidence="2">NBC_01482</strain>
    </source>
</reference>
<feature type="region of interest" description="Disordered" evidence="1">
    <location>
        <begin position="52"/>
        <end position="74"/>
    </location>
</feature>
<evidence type="ECO:0000313" key="3">
    <source>
        <dbReference type="Proteomes" id="UP001432062"/>
    </source>
</evidence>
<dbReference type="RefSeq" id="WP_329408752.1">
    <property type="nucleotide sequence ID" value="NZ_CP109441.1"/>
</dbReference>
<keyword evidence="3" id="KW-1185">Reference proteome</keyword>
<evidence type="ECO:0000256" key="1">
    <source>
        <dbReference type="SAM" id="MobiDB-lite"/>
    </source>
</evidence>